<evidence type="ECO:0000259" key="7">
    <source>
        <dbReference type="Pfam" id="PF20684"/>
    </source>
</evidence>
<name>A0A9W9LUJ3_9EURO</name>
<evidence type="ECO:0000256" key="3">
    <source>
        <dbReference type="ARBA" id="ARBA00022989"/>
    </source>
</evidence>
<dbReference type="InterPro" id="IPR049326">
    <property type="entry name" value="Rhodopsin_dom_fungi"/>
</dbReference>
<dbReference type="PANTHER" id="PTHR33048:SF47">
    <property type="entry name" value="INTEGRAL MEMBRANE PROTEIN-RELATED"/>
    <property type="match status" value="1"/>
</dbReference>
<feature type="transmembrane region" description="Helical" evidence="6">
    <location>
        <begin position="12"/>
        <end position="33"/>
    </location>
</feature>
<feature type="transmembrane region" description="Helical" evidence="6">
    <location>
        <begin position="241"/>
        <end position="264"/>
    </location>
</feature>
<comment type="caution">
    <text evidence="8">The sequence shown here is derived from an EMBL/GenBank/DDBJ whole genome shotgun (WGS) entry which is preliminary data.</text>
</comment>
<feature type="domain" description="Rhodopsin" evidence="7">
    <location>
        <begin position="28"/>
        <end position="262"/>
    </location>
</feature>
<evidence type="ECO:0000256" key="1">
    <source>
        <dbReference type="ARBA" id="ARBA00004141"/>
    </source>
</evidence>
<reference evidence="8" key="1">
    <citation type="submission" date="2022-11" db="EMBL/GenBank/DDBJ databases">
        <authorList>
            <person name="Petersen C."/>
        </authorList>
    </citation>
    <scope>NUCLEOTIDE SEQUENCE</scope>
    <source>
        <strain evidence="8">IBT 26290</strain>
    </source>
</reference>
<feature type="transmembrane region" description="Helical" evidence="6">
    <location>
        <begin position="165"/>
        <end position="189"/>
    </location>
</feature>
<feature type="transmembrane region" description="Helical" evidence="6">
    <location>
        <begin position="94"/>
        <end position="115"/>
    </location>
</feature>
<evidence type="ECO:0000256" key="6">
    <source>
        <dbReference type="SAM" id="Phobius"/>
    </source>
</evidence>
<keyword evidence="2 6" id="KW-0812">Transmembrane</keyword>
<comment type="subcellular location">
    <subcellularLocation>
        <location evidence="1">Membrane</location>
        <topology evidence="1">Multi-pass membrane protein</topology>
    </subcellularLocation>
</comment>
<protein>
    <recommendedName>
        <fullName evidence="7">Rhodopsin domain-containing protein</fullName>
    </recommendedName>
</protein>
<feature type="transmembrane region" description="Helical" evidence="6">
    <location>
        <begin position="122"/>
        <end position="145"/>
    </location>
</feature>
<evidence type="ECO:0000256" key="4">
    <source>
        <dbReference type="ARBA" id="ARBA00023136"/>
    </source>
</evidence>
<dbReference type="PANTHER" id="PTHR33048">
    <property type="entry name" value="PTH11-LIKE INTEGRAL MEMBRANE PROTEIN (AFU_ORTHOLOGUE AFUA_5G11245)"/>
    <property type="match status" value="1"/>
</dbReference>
<dbReference type="GeneID" id="81423432"/>
<proteinExistence type="inferred from homology"/>
<dbReference type="InterPro" id="IPR052337">
    <property type="entry name" value="SAT4-like"/>
</dbReference>
<dbReference type="OrthoDB" id="3529975at2759"/>
<dbReference type="AlphaFoldDB" id="A0A9W9LUJ3"/>
<evidence type="ECO:0000256" key="5">
    <source>
        <dbReference type="ARBA" id="ARBA00038359"/>
    </source>
</evidence>
<dbReference type="Proteomes" id="UP001149163">
    <property type="component" value="Unassembled WGS sequence"/>
</dbReference>
<evidence type="ECO:0000313" key="9">
    <source>
        <dbReference type="Proteomes" id="UP001149163"/>
    </source>
</evidence>
<keyword evidence="9" id="KW-1185">Reference proteome</keyword>
<reference evidence="8" key="2">
    <citation type="journal article" date="2023" name="IMA Fungus">
        <title>Comparative genomic study of the Penicillium genus elucidates a diverse pangenome and 15 lateral gene transfer events.</title>
        <authorList>
            <person name="Petersen C."/>
            <person name="Sorensen T."/>
            <person name="Nielsen M.R."/>
            <person name="Sondergaard T.E."/>
            <person name="Sorensen J.L."/>
            <person name="Fitzpatrick D.A."/>
            <person name="Frisvad J.C."/>
            <person name="Nielsen K.L."/>
        </authorList>
    </citation>
    <scope>NUCLEOTIDE SEQUENCE</scope>
    <source>
        <strain evidence="8">IBT 26290</strain>
    </source>
</reference>
<organism evidence="8 9">
    <name type="scientific">Penicillium canariense</name>
    <dbReference type="NCBI Taxonomy" id="189055"/>
    <lineage>
        <taxon>Eukaryota</taxon>
        <taxon>Fungi</taxon>
        <taxon>Dikarya</taxon>
        <taxon>Ascomycota</taxon>
        <taxon>Pezizomycotina</taxon>
        <taxon>Eurotiomycetes</taxon>
        <taxon>Eurotiomycetidae</taxon>
        <taxon>Eurotiales</taxon>
        <taxon>Aspergillaceae</taxon>
        <taxon>Penicillium</taxon>
    </lineage>
</organism>
<dbReference type="GO" id="GO:0016020">
    <property type="term" value="C:membrane"/>
    <property type="evidence" value="ECO:0007669"/>
    <property type="project" value="UniProtKB-SubCell"/>
</dbReference>
<keyword evidence="3 6" id="KW-1133">Transmembrane helix</keyword>
<evidence type="ECO:0000256" key="2">
    <source>
        <dbReference type="ARBA" id="ARBA00022692"/>
    </source>
</evidence>
<feature type="transmembrane region" description="Helical" evidence="6">
    <location>
        <begin position="45"/>
        <end position="74"/>
    </location>
</feature>
<dbReference type="EMBL" id="JAPQKN010000001">
    <property type="protein sequence ID" value="KAJ5176254.1"/>
    <property type="molecule type" value="Genomic_DNA"/>
</dbReference>
<keyword evidence="4 6" id="KW-0472">Membrane</keyword>
<accession>A0A9W9LUJ3</accession>
<evidence type="ECO:0000313" key="8">
    <source>
        <dbReference type="EMBL" id="KAJ5176254.1"/>
    </source>
</evidence>
<gene>
    <name evidence="8" type="ORF">N7482_002131</name>
</gene>
<dbReference type="Pfam" id="PF20684">
    <property type="entry name" value="Fung_rhodopsin"/>
    <property type="match status" value="1"/>
</dbReference>
<comment type="similarity">
    <text evidence="5">Belongs to the SAT4 family.</text>
</comment>
<dbReference type="RefSeq" id="XP_056547862.1">
    <property type="nucleotide sequence ID" value="XM_056684256.1"/>
</dbReference>
<feature type="transmembrane region" description="Helical" evidence="6">
    <location>
        <begin position="201"/>
        <end position="221"/>
    </location>
</feature>
<sequence length="353" mass="38818">MAALIPKQITVVSCFVVLNLLAIVAIGLRFYSIKVVHRSLKVHDILCVISLVMLIAYSVDLLIATIAGGIGYHITVVPLPTLTIGLKAFFSSQFMWAISIAGFRLSILAFYVQAFTTKIFRYFAYGAMTIVCLFFIGSITTTLTLCRPIASNWDKSIHGKCGDEATAMLAAAAFNMALDIGIVVLPLPVIWGLHMSTQKKAAVMATFTLSLMIAAINLARIVQVKRCPLLDFTYCTADSSILTVAEMAVGIIVACVPMLGPVVFPERRRRFDKRYIYQANQTSYNSYPKHARHGSDSQASTEMALGSNWEKTQKTQYAEIKNKVLPISPANVGDGEIAVWREFEVQSDRGSRV</sequence>